<dbReference type="EMBL" id="UYRR01016850">
    <property type="protein sequence ID" value="VDK28639.1"/>
    <property type="molecule type" value="Genomic_DNA"/>
</dbReference>
<evidence type="ECO:0000256" key="1">
    <source>
        <dbReference type="ARBA" id="ARBA00023002"/>
    </source>
</evidence>
<dbReference type="InterPro" id="IPR039648">
    <property type="entry name" value="DHPH_N"/>
</dbReference>
<dbReference type="GO" id="GO:0050661">
    <property type="term" value="F:NADP binding"/>
    <property type="evidence" value="ECO:0007669"/>
    <property type="project" value="TreeGrafter"/>
</dbReference>
<protein>
    <submittedName>
        <fullName evidence="5">Dihydropyrimidine dehydrogenase [NADP(+)] (inferred by orthology to a human protein)</fullName>
    </submittedName>
</protein>
<proteinExistence type="predicted"/>
<dbReference type="PANTHER" id="PTHR43073:SF2">
    <property type="entry name" value="DIHYDROPYRIMIDINE DEHYDROGENASE [NADP(+)]"/>
    <property type="match status" value="1"/>
</dbReference>
<keyword evidence="4" id="KW-1185">Reference proteome</keyword>
<dbReference type="SUPFAM" id="SSF51905">
    <property type="entry name" value="FAD/NAD(P)-binding domain"/>
    <property type="match status" value="1"/>
</dbReference>
<dbReference type="Gene3D" id="3.50.50.60">
    <property type="entry name" value="FAD/NAD(P)-binding domain"/>
    <property type="match status" value="1"/>
</dbReference>
<reference evidence="5" key="1">
    <citation type="submission" date="2017-02" db="UniProtKB">
        <authorList>
            <consortium name="WormBaseParasite"/>
        </authorList>
    </citation>
    <scope>IDENTIFICATION</scope>
</reference>
<dbReference type="Pfam" id="PF00070">
    <property type="entry name" value="Pyr_redox"/>
    <property type="match status" value="1"/>
</dbReference>
<dbReference type="AlphaFoldDB" id="A0A0M3JIC8"/>
<dbReference type="InterPro" id="IPR036188">
    <property type="entry name" value="FAD/NAD-bd_sf"/>
</dbReference>
<dbReference type="WBParaSite" id="ASIM_0000739301-mRNA-1">
    <property type="protein sequence ID" value="ASIM_0000739301-mRNA-1"/>
    <property type="gene ID" value="ASIM_0000739301"/>
</dbReference>
<keyword evidence="1" id="KW-0560">Oxidoreductase</keyword>
<dbReference type="GO" id="GO:0002058">
    <property type="term" value="F:uracil binding"/>
    <property type="evidence" value="ECO:0007669"/>
    <property type="project" value="TreeGrafter"/>
</dbReference>
<name>A0A0M3JIC8_ANISI</name>
<dbReference type="GO" id="GO:0006210">
    <property type="term" value="P:thymine catabolic process"/>
    <property type="evidence" value="ECO:0007669"/>
    <property type="project" value="TreeGrafter"/>
</dbReference>
<gene>
    <name evidence="3" type="ORF">ASIM_LOCUS7162</name>
</gene>
<feature type="domain" description="Pyridine nucleotide-disulphide oxidoreductase N-terminal" evidence="2">
    <location>
        <begin position="17"/>
        <end position="60"/>
    </location>
</feature>
<dbReference type="GO" id="GO:0017113">
    <property type="term" value="F:dihydropyrimidine dehydrogenase (NADP+) activity"/>
    <property type="evidence" value="ECO:0007669"/>
    <property type="project" value="TreeGrafter"/>
</dbReference>
<sequence length="70" mass="7616">MCNGCKPSKKLPQLRGRVVVLGAGDTAMDCATSALRCGANRVTIVFRKSLNTMRAVPEEVCNIQYDLSRT</sequence>
<reference evidence="3 4" key="2">
    <citation type="submission" date="2018-11" db="EMBL/GenBank/DDBJ databases">
        <authorList>
            <consortium name="Pathogen Informatics"/>
        </authorList>
    </citation>
    <scope>NUCLEOTIDE SEQUENCE [LARGE SCALE GENOMIC DNA]</scope>
</reference>
<dbReference type="OrthoDB" id="4327079at2759"/>
<dbReference type="PANTHER" id="PTHR43073">
    <property type="entry name" value="DIHYDROPYRIMIDINE DEHYDROGENASE [NADP(+)]"/>
    <property type="match status" value="1"/>
</dbReference>
<evidence type="ECO:0000259" key="2">
    <source>
        <dbReference type="Pfam" id="PF00070"/>
    </source>
</evidence>
<evidence type="ECO:0000313" key="3">
    <source>
        <dbReference type="EMBL" id="VDK28639.1"/>
    </source>
</evidence>
<evidence type="ECO:0000313" key="5">
    <source>
        <dbReference type="WBParaSite" id="ASIM_0000739301-mRNA-1"/>
    </source>
</evidence>
<evidence type="ECO:0000313" key="4">
    <source>
        <dbReference type="Proteomes" id="UP000267096"/>
    </source>
</evidence>
<organism evidence="5">
    <name type="scientific">Anisakis simplex</name>
    <name type="common">Herring worm</name>
    <dbReference type="NCBI Taxonomy" id="6269"/>
    <lineage>
        <taxon>Eukaryota</taxon>
        <taxon>Metazoa</taxon>
        <taxon>Ecdysozoa</taxon>
        <taxon>Nematoda</taxon>
        <taxon>Chromadorea</taxon>
        <taxon>Rhabditida</taxon>
        <taxon>Spirurina</taxon>
        <taxon>Ascaridomorpha</taxon>
        <taxon>Ascaridoidea</taxon>
        <taxon>Anisakidae</taxon>
        <taxon>Anisakis</taxon>
        <taxon>Anisakis simplex complex</taxon>
    </lineage>
</organism>
<accession>A0A0M3JIC8</accession>
<dbReference type="Proteomes" id="UP000267096">
    <property type="component" value="Unassembled WGS sequence"/>
</dbReference>
<dbReference type="GO" id="GO:0006212">
    <property type="term" value="P:uracil catabolic process"/>
    <property type="evidence" value="ECO:0007669"/>
    <property type="project" value="TreeGrafter"/>
</dbReference>